<evidence type="ECO:0000256" key="8">
    <source>
        <dbReference type="ARBA" id="ARBA00023136"/>
    </source>
</evidence>
<evidence type="ECO:0000259" key="19">
    <source>
        <dbReference type="PROSITE" id="PS50878"/>
    </source>
</evidence>
<dbReference type="PANTHER" id="PTHR11905">
    <property type="entry name" value="ADAM A DISINTEGRIN AND METALLOPROTEASE DOMAIN"/>
    <property type="match status" value="1"/>
</dbReference>
<evidence type="ECO:0000256" key="5">
    <source>
        <dbReference type="ARBA" id="ARBA00022801"/>
    </source>
</evidence>
<feature type="transmembrane region" description="Helical" evidence="14">
    <location>
        <begin position="995"/>
        <end position="1017"/>
    </location>
</feature>
<dbReference type="InterPro" id="IPR001762">
    <property type="entry name" value="Disintegrin_dom"/>
</dbReference>
<feature type="binding site" evidence="12">
    <location>
        <position position="1379"/>
    </location>
    <ligand>
        <name>Zn(2+)</name>
        <dbReference type="ChEBI" id="CHEBI:29105"/>
        <note>catalytic</note>
    </ligand>
</feature>
<organism evidence="20 21">
    <name type="scientific">Hemibagrus guttatus</name>
    <dbReference type="NCBI Taxonomy" id="175788"/>
    <lineage>
        <taxon>Eukaryota</taxon>
        <taxon>Metazoa</taxon>
        <taxon>Chordata</taxon>
        <taxon>Craniata</taxon>
        <taxon>Vertebrata</taxon>
        <taxon>Euteleostomi</taxon>
        <taxon>Actinopterygii</taxon>
        <taxon>Neopterygii</taxon>
        <taxon>Teleostei</taxon>
        <taxon>Ostariophysi</taxon>
        <taxon>Siluriformes</taxon>
        <taxon>Bagridae</taxon>
        <taxon>Hemibagrus</taxon>
    </lineage>
</organism>
<keyword evidence="3 14" id="KW-0812">Transmembrane</keyword>
<dbReference type="InterPro" id="IPR006586">
    <property type="entry name" value="ADAM_Cys-rich"/>
</dbReference>
<dbReference type="SUPFAM" id="SSF55486">
    <property type="entry name" value="Metalloproteases ('zincins'), catalytic domain"/>
    <property type="match status" value="3"/>
</dbReference>
<keyword evidence="4 12" id="KW-0479">Metal-binding</keyword>
<feature type="binding site" evidence="12">
    <location>
        <position position="658"/>
    </location>
    <ligand>
        <name>Zn(2+)</name>
        <dbReference type="ChEBI" id="CHEBI:29105"/>
        <note>catalytic</note>
    </ligand>
</feature>
<dbReference type="Pfam" id="PF00078">
    <property type="entry name" value="RVT_1"/>
    <property type="match status" value="1"/>
</dbReference>
<evidence type="ECO:0000259" key="16">
    <source>
        <dbReference type="PROSITE" id="PS50026"/>
    </source>
</evidence>
<feature type="domain" description="Peptidase M12B" evidence="18">
    <location>
        <begin position="1680"/>
        <end position="1910"/>
    </location>
</feature>
<comment type="subcellular location">
    <subcellularLocation>
        <location evidence="2">Membrane</location>
        <topology evidence="2">Single-pass type I membrane protein</topology>
    </subcellularLocation>
</comment>
<evidence type="ECO:0000259" key="17">
    <source>
        <dbReference type="PROSITE" id="PS50214"/>
    </source>
</evidence>
<keyword evidence="5" id="KW-0378">Hydrolase</keyword>
<feature type="disulfide bond" evidence="11">
    <location>
        <begin position="2158"/>
        <end position="2167"/>
    </location>
</feature>
<reference evidence="20" key="1">
    <citation type="submission" date="2023-06" db="EMBL/GenBank/DDBJ databases">
        <title>Male Hemibagrus guttatus genome.</title>
        <authorList>
            <person name="Bian C."/>
        </authorList>
    </citation>
    <scope>NUCLEOTIDE SEQUENCE</scope>
    <source>
        <strain evidence="20">Male_cb2023</strain>
        <tissue evidence="20">Muscle</tissue>
    </source>
</reference>
<feature type="domain" description="Peptidase M12B" evidence="18">
    <location>
        <begin position="1234"/>
        <end position="1429"/>
    </location>
</feature>
<name>A0AAE0Q6J1_9TELE</name>
<protein>
    <submittedName>
        <fullName evidence="20">Uncharacterized protein</fullName>
    </submittedName>
</protein>
<feature type="compositionally biased region" description="Pro residues" evidence="13">
    <location>
        <begin position="2250"/>
        <end position="2264"/>
    </location>
</feature>
<feature type="domain" description="Peptidase M12B" evidence="18">
    <location>
        <begin position="529"/>
        <end position="718"/>
    </location>
</feature>
<dbReference type="InterPro" id="IPR034027">
    <property type="entry name" value="Reprolysin_adamalysin"/>
</dbReference>
<dbReference type="Pfam" id="PF01562">
    <property type="entry name" value="Pep_M12B_propep"/>
    <property type="match status" value="3"/>
</dbReference>
<feature type="binding site" evidence="12">
    <location>
        <position position="1369"/>
    </location>
    <ligand>
        <name>Zn(2+)</name>
        <dbReference type="ChEBI" id="CHEBI:29105"/>
        <note>catalytic</note>
    </ligand>
</feature>
<feature type="binding site" evidence="12">
    <location>
        <position position="1825"/>
    </location>
    <ligand>
        <name>Zn(2+)</name>
        <dbReference type="ChEBI" id="CHEBI:29105"/>
        <note>catalytic</note>
    </ligand>
</feature>
<evidence type="ECO:0000313" key="20">
    <source>
        <dbReference type="EMBL" id="KAK3514678.1"/>
    </source>
</evidence>
<feature type="domain" description="EGF-like" evidence="16">
    <location>
        <begin position="2136"/>
        <end position="2168"/>
    </location>
</feature>
<evidence type="ECO:0000256" key="6">
    <source>
        <dbReference type="ARBA" id="ARBA00022833"/>
    </source>
</evidence>
<proteinExistence type="predicted"/>
<dbReference type="FunFam" id="3.40.390.10:FF:000002">
    <property type="entry name" value="Disintegrin and metalloproteinase domain-containing protein 22"/>
    <property type="match status" value="3"/>
</dbReference>
<keyword evidence="15" id="KW-0732">Signal</keyword>
<feature type="disulfide bond" evidence="11">
    <location>
        <begin position="2140"/>
        <end position="2150"/>
    </location>
</feature>
<dbReference type="Proteomes" id="UP001274896">
    <property type="component" value="Unassembled WGS sequence"/>
</dbReference>
<accession>A0AAE0Q6J1</accession>
<keyword evidence="21" id="KW-1185">Reference proteome</keyword>
<feature type="domain" description="Disintegrin" evidence="17">
    <location>
        <begin position="1437"/>
        <end position="1505"/>
    </location>
</feature>
<evidence type="ECO:0000256" key="1">
    <source>
        <dbReference type="ARBA" id="ARBA00001947"/>
    </source>
</evidence>
<feature type="binding site" evidence="12">
    <location>
        <position position="1373"/>
    </location>
    <ligand>
        <name>Zn(2+)</name>
        <dbReference type="ChEBI" id="CHEBI:29105"/>
        <note>catalytic</note>
    </ligand>
</feature>
<dbReference type="GO" id="GO:0004222">
    <property type="term" value="F:metalloendopeptidase activity"/>
    <property type="evidence" value="ECO:0007669"/>
    <property type="project" value="InterPro"/>
</dbReference>
<dbReference type="SMART" id="SM00608">
    <property type="entry name" value="ACR"/>
    <property type="match status" value="2"/>
</dbReference>
<feature type="disulfide bond" evidence="12">
    <location>
        <begin position="1832"/>
        <end position="1837"/>
    </location>
</feature>
<feature type="disulfide bond" evidence="12">
    <location>
        <begin position="1386"/>
        <end position="1391"/>
    </location>
</feature>
<feature type="disulfide bond" evidence="12">
    <location>
        <begin position="1384"/>
        <end position="1408"/>
    </location>
</feature>
<feature type="domain" description="Disintegrin" evidence="17">
    <location>
        <begin position="1918"/>
        <end position="2004"/>
    </location>
</feature>
<dbReference type="SMART" id="SM00181">
    <property type="entry name" value="EGF"/>
    <property type="match status" value="2"/>
</dbReference>
<feature type="active site" evidence="12">
    <location>
        <position position="1370"/>
    </location>
</feature>
<evidence type="ECO:0000256" key="14">
    <source>
        <dbReference type="SAM" id="Phobius"/>
    </source>
</evidence>
<feature type="binding site" evidence="12">
    <location>
        <position position="1815"/>
    </location>
    <ligand>
        <name>Zn(2+)</name>
        <dbReference type="ChEBI" id="CHEBI:29105"/>
        <note>catalytic</note>
    </ligand>
</feature>
<feature type="domain" description="Disintegrin" evidence="17">
    <location>
        <begin position="726"/>
        <end position="812"/>
    </location>
</feature>
<comment type="caution">
    <text evidence="11">Lacks conserved residue(s) required for the propagation of feature annotation.</text>
</comment>
<evidence type="ECO:0000256" key="4">
    <source>
        <dbReference type="ARBA" id="ARBA00022723"/>
    </source>
</evidence>
<dbReference type="CDD" id="cd04269">
    <property type="entry name" value="ZnMc_adamalysin_II_like"/>
    <property type="match status" value="3"/>
</dbReference>
<evidence type="ECO:0000256" key="7">
    <source>
        <dbReference type="ARBA" id="ARBA00022989"/>
    </source>
</evidence>
<dbReference type="InterPro" id="IPR024079">
    <property type="entry name" value="MetalloPept_cat_dom_sf"/>
</dbReference>
<feature type="transmembrane region" description="Helical" evidence="14">
    <location>
        <begin position="2186"/>
        <end position="2208"/>
    </location>
</feature>
<dbReference type="PRINTS" id="PR00289">
    <property type="entry name" value="DISINTEGRIN"/>
</dbReference>
<dbReference type="Pfam" id="PF08516">
    <property type="entry name" value="ADAM_CR"/>
    <property type="match status" value="2"/>
</dbReference>
<dbReference type="Pfam" id="PF01421">
    <property type="entry name" value="Reprolysin"/>
    <property type="match status" value="4"/>
</dbReference>
<evidence type="ECO:0000256" key="10">
    <source>
        <dbReference type="PROSITE-ProRule" id="PRU00068"/>
    </source>
</evidence>
<keyword evidence="11" id="KW-0245">EGF-like domain</keyword>
<evidence type="ECO:0000256" key="3">
    <source>
        <dbReference type="ARBA" id="ARBA00022692"/>
    </source>
</evidence>
<dbReference type="InterPro" id="IPR043502">
    <property type="entry name" value="DNA/RNA_pol_sf"/>
</dbReference>
<evidence type="ECO:0000256" key="15">
    <source>
        <dbReference type="SAM" id="SignalP"/>
    </source>
</evidence>
<comment type="cofactor">
    <cofactor evidence="1">
        <name>Zn(2+)</name>
        <dbReference type="ChEBI" id="CHEBI:29105"/>
    </cofactor>
</comment>
<dbReference type="GO" id="GO:0006508">
    <property type="term" value="P:proteolysis"/>
    <property type="evidence" value="ECO:0007669"/>
    <property type="project" value="InterPro"/>
</dbReference>
<feature type="binding site" evidence="12">
    <location>
        <position position="1819"/>
    </location>
    <ligand>
        <name>Zn(2+)</name>
        <dbReference type="ChEBI" id="CHEBI:29105"/>
        <note>catalytic</note>
    </ligand>
</feature>
<feature type="domain" description="Reverse transcriptase" evidence="19">
    <location>
        <begin position="283"/>
        <end position="531"/>
    </location>
</feature>
<dbReference type="SUPFAM" id="SSF56672">
    <property type="entry name" value="DNA/RNA polymerases"/>
    <property type="match status" value="1"/>
</dbReference>
<evidence type="ECO:0000313" key="21">
    <source>
        <dbReference type="Proteomes" id="UP001274896"/>
    </source>
</evidence>
<evidence type="ECO:0000259" key="18">
    <source>
        <dbReference type="PROSITE" id="PS50215"/>
    </source>
</evidence>
<keyword evidence="9 11" id="KW-1015">Disulfide bond</keyword>
<feature type="active site" evidence="12">
    <location>
        <position position="659"/>
    </location>
</feature>
<comment type="caution">
    <text evidence="20">The sequence shown here is derived from an EMBL/GenBank/DDBJ whole genome shotgun (WGS) entry which is preliminary data.</text>
</comment>
<dbReference type="EMBL" id="JAUCMX010000021">
    <property type="protein sequence ID" value="KAK3514678.1"/>
    <property type="molecule type" value="Genomic_DNA"/>
</dbReference>
<dbReference type="PROSITE" id="PS50026">
    <property type="entry name" value="EGF_3"/>
    <property type="match status" value="1"/>
</dbReference>
<dbReference type="PROSITE" id="PS00427">
    <property type="entry name" value="DISINTEGRIN_1"/>
    <property type="match status" value="2"/>
</dbReference>
<dbReference type="PROSITE" id="PS01186">
    <property type="entry name" value="EGF_2"/>
    <property type="match status" value="1"/>
</dbReference>
<dbReference type="SUPFAM" id="SSF57552">
    <property type="entry name" value="Blood coagulation inhibitor (disintegrin)"/>
    <property type="match status" value="3"/>
</dbReference>
<dbReference type="PROSITE" id="PS50214">
    <property type="entry name" value="DISINTEGRIN_2"/>
    <property type="match status" value="3"/>
</dbReference>
<dbReference type="InterPro" id="IPR036436">
    <property type="entry name" value="Disintegrin_dom_sf"/>
</dbReference>
<feature type="disulfide bond" evidence="10">
    <location>
        <begin position="1976"/>
        <end position="1996"/>
    </location>
</feature>
<evidence type="ECO:0000256" key="9">
    <source>
        <dbReference type="ARBA" id="ARBA00023157"/>
    </source>
</evidence>
<feature type="disulfide bond" evidence="12">
    <location>
        <begin position="675"/>
        <end position="680"/>
    </location>
</feature>
<dbReference type="InterPro" id="IPR000477">
    <property type="entry name" value="RT_dom"/>
</dbReference>
<dbReference type="GO" id="GO:0046872">
    <property type="term" value="F:metal ion binding"/>
    <property type="evidence" value="ECO:0007669"/>
    <property type="project" value="UniProtKB-KW"/>
</dbReference>
<feature type="chain" id="PRO_5041958562" evidence="15">
    <location>
        <begin position="26"/>
        <end position="2288"/>
    </location>
</feature>
<dbReference type="PROSITE" id="PS50215">
    <property type="entry name" value="ADAM_MEPRO"/>
    <property type="match status" value="3"/>
</dbReference>
<dbReference type="Gene3D" id="4.10.70.10">
    <property type="entry name" value="Disintegrin domain"/>
    <property type="match status" value="3"/>
</dbReference>
<dbReference type="PROSITE" id="PS50878">
    <property type="entry name" value="RT_POL"/>
    <property type="match status" value="1"/>
</dbReference>
<dbReference type="CDD" id="cd12087">
    <property type="entry name" value="TM_EGFR-like"/>
    <property type="match status" value="1"/>
</dbReference>
<dbReference type="Gene3D" id="3.40.390.10">
    <property type="entry name" value="Collagenase (Catalytic Domain)"/>
    <property type="match status" value="3"/>
</dbReference>
<keyword evidence="8 14" id="KW-0472">Membrane</keyword>
<feature type="signal peptide" evidence="15">
    <location>
        <begin position="1"/>
        <end position="25"/>
    </location>
</feature>
<dbReference type="InterPro" id="IPR000742">
    <property type="entry name" value="EGF"/>
</dbReference>
<dbReference type="FunFam" id="4.10.70.10:FF:000001">
    <property type="entry name" value="Disintegrin and metalloproteinase domain-containing protein 22"/>
    <property type="match status" value="2"/>
</dbReference>
<dbReference type="InterPro" id="IPR018358">
    <property type="entry name" value="Disintegrin_CS"/>
</dbReference>
<feature type="binding site" evidence="12">
    <location>
        <position position="668"/>
    </location>
    <ligand>
        <name>Zn(2+)</name>
        <dbReference type="ChEBI" id="CHEBI:29105"/>
        <note>catalytic</note>
    </ligand>
</feature>
<evidence type="ECO:0000256" key="12">
    <source>
        <dbReference type="PROSITE-ProRule" id="PRU00276"/>
    </source>
</evidence>
<evidence type="ECO:0000256" key="2">
    <source>
        <dbReference type="ARBA" id="ARBA00004479"/>
    </source>
</evidence>
<dbReference type="InterPro" id="IPR001590">
    <property type="entry name" value="Peptidase_M12B"/>
</dbReference>
<keyword evidence="7 14" id="KW-1133">Transmembrane helix</keyword>
<feature type="active site" evidence="12">
    <location>
        <position position="1816"/>
    </location>
</feature>
<feature type="disulfide bond" evidence="10">
    <location>
        <begin position="784"/>
        <end position="804"/>
    </location>
</feature>
<sequence>MFRIAADHLLLWSFVFLVSSIRSDGLDLYEVVRPIRLHDLHKRSLESTRPDTMKYAMNFSGKHIEMHLEKNTDFITEDYTETHYMSDGTPVVTKPDKMDLCYYQGKIMNDRNSMVSLSTCDGLRGYFQTAEQRFIIEPLSEDTDGDHAVMKYEDVTDSPSVCGVTNTTWYPFPEGFPGSSRGKSKARMSGQTMFQQKKYNEVLLVVDNRMPQIYWEETTSCAFIMTLLRGKALDWPTTIWDSDTQIFLKQKRRKAPGPDGVTPACLKTCADQLAFIFSQIFNRSLELCEVPDCFKRSTIIPIPKKPKITGLNDYRPVALTSVVMKSFKRLVLAYLKNITGPLLDPLQFAYRANSSMDNAFNMGLHFILQHLDKSGTYVRLRFVDFSSPFNTIIPTLLQTKLTQLSVPSSICQWITSFLTDRHQLVKLEKFTSYSRTTITGAPQGCVLSPLLFSLYTNDCTSTDPSVKLLKFMDNTTVIRLIQDSDESAYRQEIAQLAAWCSLNNLELNTLKTVEMIVDFRRNIPALPSVTIMNSTYLKLDKNIIKVRQKIFDVLNFVNIVYKPLNTFIALIGLDIWTTADKIAVTTPASDTLKAFTKWRNEDLIKRIKHDNAYLITEIDFDGATVGLAFVGTLCTESSTGVIQNHNTRAIAVGATLAHEMGHNLGMSHDNSSCACAGETCIMAAYLSYNIPQLFSTCSLANYEQFLNSRSPECLLNKPQAKDLLQPAVCGNGFRETGEDCDCGPASECINPCCNATTCTLTKGSKCAEGECCQNCKIAGASLLCRPMRDECDLPEYCTGNSSSCPEDVFAVNGLPCKNSTGYCYNGQCPKRAEQCMKMWGSGAIVGVDNCYNQNIKGQEYAYCTRPSNNRYIGCQKQDVMCGKLFCDKGQVNPNYGRYIMFSLSQGNCKATVYSDSTQDFGQVDTGTKCGEAKVCSKNQCVSLDIAYNATNCTAKCGENRLCNHKLQCTCAPNWLPPNCVMLASRSQSTDTSSQIGIAVAVFIMLGAVLIGVAIYYMKCRKNQSRFSHKEDYLMHHTIDTKEKIHDNSMLNVHLRKVWNDGLDLYEVVRPIRLHDLHKRSLESTRPDTVKYAMNFSGKHIEMHLEKNNDFISDAYTETHYMSDGTPVITKPVEMDLCYYQGKIMNDRNSMVSVSTCDGLRGYFQTAEKSFIIEPLSEDSDGDHAVMKYEDVTDSPSVCGLINTTWHHFPEGFPGSSVDRSNAHMSGQTMFQQKKYNEVFLVVDNRMYLKLDKNITKVRKKIFDILNFVNVVYKPLNTFIALIGLEIWTDADKIAVNIFAGDTLYAFTKWRNEELLKRIKHDNAHLITEIDFDGPTIGVAFVGTLCTELSTGVTQNHNTRAIAVGATLAHEMGHNLGMGHDDSSCACAGETCIMAAYLSHNIPEFFSACSLDNYEKFLNSQSPECLLNKPKAEDLLQPAVCGNGFQEIGEDCDCGSASECTNPCCNATTCTLTKGSKCAEGDCCRNSKAEGSNWREAELNRPGTDCLTLNGVKVHEVVRPVRLHDLHKRSLESTRPTTVKYAMTLDGKPIEMHLERNDEFLAEGYTETYYTDDGTPVVTKPRELDFCYYQGKIANESNSMVSVSTCDGLRGYFQTAEQSYLIEPLPEGSNGDHAVLKYEDVNGTPAVCGVTNTSWDLVDLPSYTMKSKSRASGPTMFQQQKYNEIILVVDNRMYKKMDGNDNKVRNRIFEIVNFVNAVYKPMNTFIALIGLVIWKDSDQIQVTEPAGATLEAFTTWRNKELMKMQKHDNAHLITGIDFEGSTVGLAFIGTLCTGHSTGVIQDHNPRALAVGATLAHEMGHNLGMNHDTNACVCTENSCIMTAALRAPIVVFLPYFYLGSFESGIYNIANISFGGEQNYRIYNIPQLFSSCSINNFEQYLNSRNPECLLNKPQPSTLLQPPICGNGFRERGEECDCGSVTECTNPCCNATTCTLTKGSMCAEGECCIDCKIADATVMCRAERDECDLPEYCTGNSPTCPEDVFAVNGLQCKNGDGYCYNGQCPRRQDQCIKMWGPGAVVGVEFCYNQNTRGTYYAYCVWPINGTYIGCQKQDIMCGKLFCDQGQDNPNYGRLVKFSNCKASFYSEPESDNGQVDTGTKCGDEKVCSQNQCVTLEAAYKAANCSAKCNGHGVCNHKLECSCEPGWQLPYCEKYTSIGGTDSRTHLAMQIGIAVAVCILLGAILIGLSIFFLKRRKSHPRQTGVQFQDSASNIYSNQQRVNVPHQIPPMAIRPKGPPPPPPPAKPSAPPLVLHPDFRVAHKALRPVPPPPRA</sequence>
<evidence type="ECO:0000256" key="13">
    <source>
        <dbReference type="SAM" id="MobiDB-lite"/>
    </source>
</evidence>
<feature type="binding site" evidence="12">
    <location>
        <position position="662"/>
    </location>
    <ligand>
        <name>Zn(2+)</name>
        <dbReference type="ChEBI" id="CHEBI:29105"/>
        <note>catalytic</note>
    </ligand>
</feature>
<feature type="region of interest" description="Disordered" evidence="13">
    <location>
        <begin position="2242"/>
        <end position="2267"/>
    </location>
</feature>
<dbReference type="Pfam" id="PF00200">
    <property type="entry name" value="Disintegrin"/>
    <property type="match status" value="3"/>
</dbReference>
<keyword evidence="6 12" id="KW-0862">Zinc</keyword>
<dbReference type="PANTHER" id="PTHR11905:SF32">
    <property type="entry name" value="DISINTEGRIN AND METALLOPROTEINASE DOMAIN-CONTAINING PROTEIN 28"/>
    <property type="match status" value="1"/>
</dbReference>
<dbReference type="GO" id="GO:0005886">
    <property type="term" value="C:plasma membrane"/>
    <property type="evidence" value="ECO:0007669"/>
    <property type="project" value="TreeGrafter"/>
</dbReference>
<dbReference type="InterPro" id="IPR002870">
    <property type="entry name" value="Peptidase_M12B_N"/>
</dbReference>
<dbReference type="SMART" id="SM00050">
    <property type="entry name" value="DISIN"/>
    <property type="match status" value="3"/>
</dbReference>
<evidence type="ECO:0000256" key="11">
    <source>
        <dbReference type="PROSITE-ProRule" id="PRU00076"/>
    </source>
</evidence>
<feature type="disulfide bond" evidence="12">
    <location>
        <begin position="673"/>
        <end position="697"/>
    </location>
</feature>
<gene>
    <name evidence="20" type="ORF">QTP70_021763</name>
</gene>